<organism evidence="2 3">
    <name type="scientific">Chlamydomonas schloesseri</name>
    <dbReference type="NCBI Taxonomy" id="2026947"/>
    <lineage>
        <taxon>Eukaryota</taxon>
        <taxon>Viridiplantae</taxon>
        <taxon>Chlorophyta</taxon>
        <taxon>core chlorophytes</taxon>
        <taxon>Chlorophyceae</taxon>
        <taxon>CS clade</taxon>
        <taxon>Chlamydomonadales</taxon>
        <taxon>Chlamydomonadaceae</taxon>
        <taxon>Chlamydomonas</taxon>
    </lineage>
</organism>
<keyword evidence="1" id="KW-0812">Transmembrane</keyword>
<keyword evidence="3" id="KW-1185">Reference proteome</keyword>
<name>A0A835W2A3_9CHLO</name>
<protein>
    <submittedName>
        <fullName evidence="2">Uncharacterized protein</fullName>
    </submittedName>
</protein>
<comment type="caution">
    <text evidence="2">The sequence shown here is derived from an EMBL/GenBank/DDBJ whole genome shotgun (WGS) entry which is preliminary data.</text>
</comment>
<keyword evidence="1" id="KW-0472">Membrane</keyword>
<sequence length="243" mass="24734">MLAAKTTCPALPARAARASARVGLRPASGVSSRRVAAKAIEDTNLFVNILGSGLAGAAVAAVTTYTSENKDKEIERIQTVEGALPIGAAVAADAIVHSIPGLNVLFSLLLEPAGAAAGVAYMMTLILSAPSVDPNTLAPEGTVLNAKKAADSRAAIRVPFTRLIPTALKVVDTTNDASSGAGWTIGENGLPKLPINSVLIVLGVGGVILEAAAHAPVLSFFLPRVLSVAACYAGVGYFLDKRE</sequence>
<evidence type="ECO:0000313" key="3">
    <source>
        <dbReference type="Proteomes" id="UP000613740"/>
    </source>
</evidence>
<feature type="transmembrane region" description="Helical" evidence="1">
    <location>
        <begin position="221"/>
        <end position="239"/>
    </location>
</feature>
<feature type="transmembrane region" description="Helical" evidence="1">
    <location>
        <begin position="193"/>
        <end position="215"/>
    </location>
</feature>
<gene>
    <name evidence="2" type="ORF">HYH02_011565</name>
</gene>
<evidence type="ECO:0000256" key="1">
    <source>
        <dbReference type="SAM" id="Phobius"/>
    </source>
</evidence>
<proteinExistence type="predicted"/>
<accession>A0A835W2A3</accession>
<evidence type="ECO:0000313" key="2">
    <source>
        <dbReference type="EMBL" id="KAG2436630.1"/>
    </source>
</evidence>
<dbReference type="EMBL" id="JAEHOD010000049">
    <property type="protein sequence ID" value="KAG2436630.1"/>
    <property type="molecule type" value="Genomic_DNA"/>
</dbReference>
<dbReference type="Proteomes" id="UP000613740">
    <property type="component" value="Unassembled WGS sequence"/>
</dbReference>
<dbReference type="OrthoDB" id="566522at2759"/>
<keyword evidence="1" id="KW-1133">Transmembrane helix</keyword>
<feature type="transmembrane region" description="Helical" evidence="1">
    <location>
        <begin position="45"/>
        <end position="66"/>
    </location>
</feature>
<reference evidence="2" key="1">
    <citation type="journal article" date="2020" name="bioRxiv">
        <title>Comparative genomics of Chlamydomonas.</title>
        <authorList>
            <person name="Craig R.J."/>
            <person name="Hasan A.R."/>
            <person name="Ness R.W."/>
            <person name="Keightley P.D."/>
        </authorList>
    </citation>
    <scope>NUCLEOTIDE SEQUENCE</scope>
    <source>
        <strain evidence="2">CCAP 11/173</strain>
    </source>
</reference>
<dbReference type="AlphaFoldDB" id="A0A835W2A3"/>